<evidence type="ECO:0000313" key="2">
    <source>
        <dbReference type="EMBL" id="ATC33453.1"/>
    </source>
</evidence>
<gene>
    <name evidence="2" type="ORF">CA606_14560</name>
</gene>
<dbReference type="Pfam" id="PF10082">
    <property type="entry name" value="BBP2_2"/>
    <property type="match status" value="1"/>
</dbReference>
<name>A0A290N1L4_CAUVI</name>
<dbReference type="AlphaFoldDB" id="A0A290N1L4"/>
<evidence type="ECO:0008006" key="4">
    <source>
        <dbReference type="Google" id="ProtNLM"/>
    </source>
</evidence>
<feature type="compositionally biased region" description="Basic and acidic residues" evidence="1">
    <location>
        <begin position="65"/>
        <end position="81"/>
    </location>
</feature>
<dbReference type="EMBL" id="CP023315">
    <property type="protein sequence ID" value="ATC33453.1"/>
    <property type="molecule type" value="Genomic_DNA"/>
</dbReference>
<proteinExistence type="predicted"/>
<dbReference type="InterPro" id="IPR018759">
    <property type="entry name" value="BBP2_2"/>
</dbReference>
<protein>
    <recommendedName>
        <fullName evidence="4">Outer membrane beta-barrel protein</fullName>
    </recommendedName>
</protein>
<dbReference type="Proteomes" id="UP000217311">
    <property type="component" value="Chromosome"/>
</dbReference>
<accession>A0A290N1L4</accession>
<organism evidence="2 3">
    <name type="scientific">Caulobacter vibrioides</name>
    <name type="common">Caulobacter crescentus</name>
    <dbReference type="NCBI Taxonomy" id="155892"/>
    <lineage>
        <taxon>Bacteria</taxon>
        <taxon>Pseudomonadati</taxon>
        <taxon>Pseudomonadota</taxon>
        <taxon>Alphaproteobacteria</taxon>
        <taxon>Caulobacterales</taxon>
        <taxon>Caulobacteraceae</taxon>
        <taxon>Caulobacter</taxon>
    </lineage>
</organism>
<dbReference type="InterPro" id="IPR023614">
    <property type="entry name" value="Porin_dom_sf"/>
</dbReference>
<evidence type="ECO:0000313" key="3">
    <source>
        <dbReference type="Proteomes" id="UP000217311"/>
    </source>
</evidence>
<sequence length="457" mass="50575">MRGRHRRLLRLIDLSQGRPARHDARWRPSIWWGYTMRILTCSAIAACIALSAPQLAQAQDTGSSFKRDKNTSVRQRPRPDFEATGQKAGGFTVYPRVTVDLEHNDNIYAVATGKTKDEIWRVKPELAVRSDWSRHALGFFAGGNVIRYADQGVEDAEEYTLSANGRIDIERGTNVTGSVETKRLVEPRSAPTAPSAAAKPTEYAVNTGNITLVKEFNRLRLTGRIENKDFNYKDVPNNRGTGVVDQDFRDRNELTYGGKAEYAVSPDTAVYVTATGNKRDYDTNVPTQDRTSDGYVIGIGANFELSDLMRGDIQAGYMKQSYDVAAFKDIHAFSTNANVEWFISELTTVGVNASRSNQESMAAGSGGYVANSLGASIDHELLRNVMLSAKYNRGKDVYKGVDRDDKRDSFSATATYLVNRRVGLFLTYDYLKQTSSGAAKGSSFKDNKLVASVALQF</sequence>
<feature type="region of interest" description="Disordered" evidence="1">
    <location>
        <begin position="59"/>
        <end position="85"/>
    </location>
</feature>
<reference evidence="3" key="1">
    <citation type="submission" date="2017-09" db="EMBL/GenBank/DDBJ databases">
        <title>Genome evolution observed in wild isolates of Caulobacter crescentus.</title>
        <authorList>
            <person name="Ely B."/>
            <person name="Wilson K."/>
            <person name="Scott D."/>
        </authorList>
    </citation>
    <scope>NUCLEOTIDE SEQUENCE [LARGE SCALE GENOMIC DNA]</scope>
    <source>
        <strain evidence="3">CB13b1a</strain>
    </source>
</reference>
<dbReference type="Gene3D" id="2.40.160.10">
    <property type="entry name" value="Porin"/>
    <property type="match status" value="1"/>
</dbReference>
<evidence type="ECO:0000256" key="1">
    <source>
        <dbReference type="SAM" id="MobiDB-lite"/>
    </source>
</evidence>